<dbReference type="InterPro" id="IPR002903">
    <property type="entry name" value="RsmH"/>
</dbReference>
<evidence type="ECO:0000256" key="2">
    <source>
        <dbReference type="ARBA" id="ARBA00022552"/>
    </source>
</evidence>
<feature type="binding site" evidence="6">
    <location>
        <position position="103"/>
    </location>
    <ligand>
        <name>S-adenosyl-L-methionine</name>
        <dbReference type="ChEBI" id="CHEBI:59789"/>
    </ligand>
</feature>
<dbReference type="OrthoDB" id="9806637at2"/>
<dbReference type="PANTHER" id="PTHR11265:SF0">
    <property type="entry name" value="12S RRNA N4-METHYLCYTIDINE METHYLTRANSFERASE"/>
    <property type="match status" value="1"/>
</dbReference>
<evidence type="ECO:0000256" key="1">
    <source>
        <dbReference type="ARBA" id="ARBA00010396"/>
    </source>
</evidence>
<comment type="catalytic activity">
    <reaction evidence="6">
        <text>cytidine(1402) in 16S rRNA + S-adenosyl-L-methionine = N(4)-methylcytidine(1402) in 16S rRNA + S-adenosyl-L-homocysteine + H(+)</text>
        <dbReference type="Rhea" id="RHEA:42928"/>
        <dbReference type="Rhea" id="RHEA-COMP:10286"/>
        <dbReference type="Rhea" id="RHEA-COMP:10287"/>
        <dbReference type="ChEBI" id="CHEBI:15378"/>
        <dbReference type="ChEBI" id="CHEBI:57856"/>
        <dbReference type="ChEBI" id="CHEBI:59789"/>
        <dbReference type="ChEBI" id="CHEBI:74506"/>
        <dbReference type="ChEBI" id="CHEBI:82748"/>
        <dbReference type="EC" id="2.1.1.199"/>
    </reaction>
</comment>
<feature type="binding site" evidence="6">
    <location>
        <position position="96"/>
    </location>
    <ligand>
        <name>S-adenosyl-L-methionine</name>
        <dbReference type="ChEBI" id="CHEBI:59789"/>
    </ligand>
</feature>
<feature type="binding site" evidence="6">
    <location>
        <position position="48"/>
    </location>
    <ligand>
        <name>S-adenosyl-L-methionine</name>
        <dbReference type="ChEBI" id="CHEBI:59789"/>
    </ligand>
</feature>
<dbReference type="NCBIfam" id="TIGR00006">
    <property type="entry name" value="16S rRNA (cytosine(1402)-N(4))-methyltransferase RsmH"/>
    <property type="match status" value="1"/>
</dbReference>
<dbReference type="GO" id="GO:0005737">
    <property type="term" value="C:cytoplasm"/>
    <property type="evidence" value="ECO:0007669"/>
    <property type="project" value="UniProtKB-SubCell"/>
</dbReference>
<dbReference type="GO" id="GO:0070475">
    <property type="term" value="P:rRNA base methylation"/>
    <property type="evidence" value="ECO:0007669"/>
    <property type="project" value="UniProtKB-UniRule"/>
</dbReference>
<dbReference type="SUPFAM" id="SSF53335">
    <property type="entry name" value="S-adenosyl-L-methionine-dependent methyltransferases"/>
    <property type="match status" value="1"/>
</dbReference>
<comment type="function">
    <text evidence="6">Specifically methylates the N4 position of cytidine in position 1402 (C1402) of 16S rRNA.</text>
</comment>
<dbReference type="InterPro" id="IPR023397">
    <property type="entry name" value="SAM-dep_MeTrfase_MraW_recog"/>
</dbReference>
<evidence type="ECO:0000256" key="6">
    <source>
        <dbReference type="HAMAP-Rule" id="MF_01007"/>
    </source>
</evidence>
<dbReference type="STRING" id="1359163.NLO413_0259"/>
<feature type="binding site" evidence="6">
    <location>
        <position position="75"/>
    </location>
    <ligand>
        <name>S-adenosyl-L-methionine</name>
        <dbReference type="ChEBI" id="CHEBI:59789"/>
    </ligand>
</feature>
<keyword evidence="8" id="KW-1185">Reference proteome</keyword>
<comment type="caution">
    <text evidence="7">The sequence shown here is derived from an EMBL/GenBank/DDBJ whole genome shotgun (WGS) entry which is preliminary data.</text>
</comment>
<dbReference type="FunFam" id="1.10.150.170:FF:000003">
    <property type="entry name" value="Ribosomal RNA small subunit methyltransferase H"/>
    <property type="match status" value="1"/>
</dbReference>
<evidence type="ECO:0000256" key="5">
    <source>
        <dbReference type="ARBA" id="ARBA00022691"/>
    </source>
</evidence>
<dbReference type="EC" id="2.1.1.199" evidence="6"/>
<comment type="similarity">
    <text evidence="1 6">Belongs to the methyltransferase superfamily. RsmH family.</text>
</comment>
<keyword evidence="2 6" id="KW-0698">rRNA processing</keyword>
<reference evidence="7 8" key="1">
    <citation type="submission" date="2015-02" db="EMBL/GenBank/DDBJ databases">
        <title>Genome Sequencing of Rickettsiales.</title>
        <authorList>
            <person name="Daugherty S.C."/>
            <person name="Su Q."/>
            <person name="Abolude K."/>
            <person name="Beier-Sexton M."/>
            <person name="Carlyon J.A."/>
            <person name="Carter R."/>
            <person name="Day N.P."/>
            <person name="Dumler S.J."/>
            <person name="Dyachenko V."/>
            <person name="Godinez A."/>
            <person name="Kurtti T.J."/>
            <person name="Lichay M."/>
            <person name="Mullins K.E."/>
            <person name="Ott S."/>
            <person name="Pappas-Brown V."/>
            <person name="Paris D.H."/>
            <person name="Patel P."/>
            <person name="Richards A.L."/>
            <person name="Sadzewicz L."/>
            <person name="Sears K."/>
            <person name="Seidman D."/>
            <person name="Sengamalay N."/>
            <person name="Stenos J."/>
            <person name="Tallon L.J."/>
            <person name="Vincent G."/>
            <person name="Fraser C.M."/>
            <person name="Munderloh U."/>
            <person name="Dunning-Hotopp J.C."/>
        </authorList>
    </citation>
    <scope>NUCLEOTIDE SEQUENCE [LARGE SCALE GENOMIC DNA]</scope>
    <source>
        <strain evidence="7 8">RAC413</strain>
    </source>
</reference>
<gene>
    <name evidence="6 7" type="primary">rsmH</name>
    <name evidence="7" type="ORF">NLO413_0259</name>
</gene>
<dbReference type="Gene3D" id="1.10.150.170">
    <property type="entry name" value="Putative methyltransferase TM0872, insert domain"/>
    <property type="match status" value="1"/>
</dbReference>
<name>A0A0F3NPP7_9RICK</name>
<evidence type="ECO:0000313" key="8">
    <source>
        <dbReference type="Proteomes" id="UP000033562"/>
    </source>
</evidence>
<sequence>MHIPVLLKEMINILSPQDGKIYVDATFGVGGYSRKILQSANCKVYAIDQDVAAEIFYNQLAQDFPGRISFCRDRFSRIKNIIYDFNIDKVDGVIFDLGMSSVQLDDSSRGFSFMRDGPLDMRMDTSSPVNAEVLINTMSEEDMANIIYLYGGEKYARKVARAIVSARKEKLIKSTRELASIISSVVHRSRFNNIDPATRTFQAIRISVNDELEELEKGLKSASEILNSDGKIITVSFHSLEDRITKRVFQFLCNDIKTFKLLNKKIIRPTLEELNNNPRSRSAKLRSILKL</sequence>
<dbReference type="EMBL" id="LANX01000001">
    <property type="protein sequence ID" value="KJV68889.1"/>
    <property type="molecule type" value="Genomic_DNA"/>
</dbReference>
<keyword evidence="5 6" id="KW-0949">S-adenosyl-L-methionine</keyword>
<accession>A0A0F3NPP7</accession>
<keyword evidence="4 6" id="KW-0808">Transferase</keyword>
<dbReference type="PATRIC" id="fig|1359163.3.peg.249"/>
<evidence type="ECO:0000313" key="7">
    <source>
        <dbReference type="EMBL" id="KJV68889.1"/>
    </source>
</evidence>
<dbReference type="GO" id="GO:0071424">
    <property type="term" value="F:rRNA (cytosine-N4-)-methyltransferase activity"/>
    <property type="evidence" value="ECO:0007669"/>
    <property type="project" value="UniProtKB-UniRule"/>
</dbReference>
<dbReference type="PIRSF" id="PIRSF004486">
    <property type="entry name" value="MraW"/>
    <property type="match status" value="1"/>
</dbReference>
<dbReference type="SUPFAM" id="SSF81799">
    <property type="entry name" value="Putative methyltransferase TM0872, insert domain"/>
    <property type="match status" value="1"/>
</dbReference>
<dbReference type="InterPro" id="IPR029063">
    <property type="entry name" value="SAM-dependent_MTases_sf"/>
</dbReference>
<dbReference type="Proteomes" id="UP000033562">
    <property type="component" value="Unassembled WGS sequence"/>
</dbReference>
<comment type="subcellular location">
    <subcellularLocation>
        <location evidence="6">Cytoplasm</location>
    </subcellularLocation>
</comment>
<protein>
    <recommendedName>
        <fullName evidence="6">Ribosomal RNA small subunit methyltransferase H</fullName>
        <ecNumber evidence="6">2.1.1.199</ecNumber>
    </recommendedName>
    <alternativeName>
        <fullName evidence="6">16S rRNA m(4)C1402 methyltransferase</fullName>
    </alternativeName>
    <alternativeName>
        <fullName evidence="6">rRNA (cytosine-N(4)-)-methyltransferase RsmH</fullName>
    </alternativeName>
</protein>
<dbReference type="Gene3D" id="3.40.50.150">
    <property type="entry name" value="Vaccinia Virus protein VP39"/>
    <property type="match status" value="1"/>
</dbReference>
<feature type="binding site" evidence="6">
    <location>
        <begin position="30"/>
        <end position="32"/>
    </location>
    <ligand>
        <name>S-adenosyl-L-methionine</name>
        <dbReference type="ChEBI" id="CHEBI:59789"/>
    </ligand>
</feature>
<keyword evidence="3 6" id="KW-0489">Methyltransferase</keyword>
<proteinExistence type="inferred from homology"/>
<evidence type="ECO:0000256" key="4">
    <source>
        <dbReference type="ARBA" id="ARBA00022679"/>
    </source>
</evidence>
<organism evidence="7 8">
    <name type="scientific">Candidatus Neoehrlichia procyonis str. RAC413</name>
    <dbReference type="NCBI Taxonomy" id="1359163"/>
    <lineage>
        <taxon>Bacteria</taxon>
        <taxon>Pseudomonadati</taxon>
        <taxon>Pseudomonadota</taxon>
        <taxon>Alphaproteobacteria</taxon>
        <taxon>Rickettsiales</taxon>
        <taxon>Anaplasmataceae</taxon>
        <taxon>Candidatus Neoehrlichia</taxon>
    </lineage>
</organism>
<dbReference type="HAMAP" id="MF_01007">
    <property type="entry name" value="16SrRNA_methyltr_H"/>
    <property type="match status" value="1"/>
</dbReference>
<dbReference type="AlphaFoldDB" id="A0A0F3NPP7"/>
<dbReference type="Pfam" id="PF01795">
    <property type="entry name" value="Methyltransf_5"/>
    <property type="match status" value="1"/>
</dbReference>
<evidence type="ECO:0000256" key="3">
    <source>
        <dbReference type="ARBA" id="ARBA00022603"/>
    </source>
</evidence>
<dbReference type="PANTHER" id="PTHR11265">
    <property type="entry name" value="S-ADENOSYL-METHYLTRANSFERASE MRAW"/>
    <property type="match status" value="1"/>
</dbReference>
<dbReference type="RefSeq" id="WP_045808724.1">
    <property type="nucleotide sequence ID" value="NZ_LANX01000001.1"/>
</dbReference>
<keyword evidence="6" id="KW-0963">Cytoplasm</keyword>